<comment type="similarity">
    <text evidence="1">Belongs to the sigma-70 factor family. ECF subfamily.</text>
</comment>
<comment type="caution">
    <text evidence="7">The sequence shown here is derived from an EMBL/GenBank/DDBJ whole genome shotgun (WGS) entry which is preliminary data.</text>
</comment>
<keyword evidence="3" id="KW-0731">Sigma factor</keyword>
<dbReference type="InterPro" id="IPR013325">
    <property type="entry name" value="RNA_pol_sigma_r2"/>
</dbReference>
<dbReference type="SUPFAM" id="SSF88659">
    <property type="entry name" value="Sigma3 and sigma4 domains of RNA polymerase sigma factors"/>
    <property type="match status" value="1"/>
</dbReference>
<dbReference type="InterPro" id="IPR007627">
    <property type="entry name" value="RNA_pol_sigma70_r2"/>
</dbReference>
<dbReference type="RefSeq" id="WP_215233148.1">
    <property type="nucleotide sequence ID" value="NZ_CAJRAU010000002.1"/>
</dbReference>
<dbReference type="InterPro" id="IPR013249">
    <property type="entry name" value="RNA_pol_sigma70_r4_t2"/>
</dbReference>
<dbReference type="Pfam" id="PF08281">
    <property type="entry name" value="Sigma70_r4_2"/>
    <property type="match status" value="1"/>
</dbReference>
<keyword evidence="2" id="KW-0805">Transcription regulation</keyword>
<protein>
    <recommendedName>
        <fullName evidence="9">RNA polymerase sigma-70 factor</fullName>
    </recommendedName>
</protein>
<evidence type="ECO:0000313" key="8">
    <source>
        <dbReference type="Proteomes" id="UP000679725"/>
    </source>
</evidence>
<evidence type="ECO:0000256" key="1">
    <source>
        <dbReference type="ARBA" id="ARBA00010641"/>
    </source>
</evidence>
<reference evidence="7 8" key="1">
    <citation type="submission" date="2021-04" db="EMBL/GenBank/DDBJ databases">
        <authorList>
            <person name="Rodrigo-Torres L."/>
            <person name="Arahal R. D."/>
            <person name="Lucena T."/>
        </authorList>
    </citation>
    <scope>NUCLEOTIDE SEQUENCE [LARGE SCALE GENOMIC DNA]</scope>
    <source>
        <strain evidence="7 8">CECT 9623</strain>
    </source>
</reference>
<dbReference type="InterPro" id="IPR039425">
    <property type="entry name" value="RNA_pol_sigma-70-like"/>
</dbReference>
<feature type="domain" description="RNA polymerase sigma factor 70 region 4 type 2" evidence="6">
    <location>
        <begin position="123"/>
        <end position="168"/>
    </location>
</feature>
<evidence type="ECO:0008006" key="9">
    <source>
        <dbReference type="Google" id="ProtNLM"/>
    </source>
</evidence>
<gene>
    <name evidence="7" type="ORF">DYBT9623_01788</name>
</gene>
<name>A0ABN7R6J2_9BACT</name>
<evidence type="ECO:0000256" key="4">
    <source>
        <dbReference type="ARBA" id="ARBA00023163"/>
    </source>
</evidence>
<proteinExistence type="inferred from homology"/>
<dbReference type="PANTHER" id="PTHR43133">
    <property type="entry name" value="RNA POLYMERASE ECF-TYPE SIGMA FACTO"/>
    <property type="match status" value="1"/>
</dbReference>
<accession>A0ABN7R6J2</accession>
<keyword evidence="4" id="KW-0804">Transcription</keyword>
<dbReference type="CDD" id="cd06171">
    <property type="entry name" value="Sigma70_r4"/>
    <property type="match status" value="1"/>
</dbReference>
<dbReference type="SUPFAM" id="SSF88946">
    <property type="entry name" value="Sigma2 domain of RNA polymerase sigma factors"/>
    <property type="match status" value="1"/>
</dbReference>
<dbReference type="Pfam" id="PF04542">
    <property type="entry name" value="Sigma70_r2"/>
    <property type="match status" value="1"/>
</dbReference>
<dbReference type="Proteomes" id="UP000679725">
    <property type="component" value="Unassembled WGS sequence"/>
</dbReference>
<dbReference type="InterPro" id="IPR036388">
    <property type="entry name" value="WH-like_DNA-bd_sf"/>
</dbReference>
<dbReference type="EMBL" id="CAJRAU010000002">
    <property type="protein sequence ID" value="CAG5069054.1"/>
    <property type="molecule type" value="Genomic_DNA"/>
</dbReference>
<evidence type="ECO:0000256" key="3">
    <source>
        <dbReference type="ARBA" id="ARBA00023082"/>
    </source>
</evidence>
<dbReference type="InterPro" id="IPR014284">
    <property type="entry name" value="RNA_pol_sigma-70_dom"/>
</dbReference>
<keyword evidence="8" id="KW-1185">Reference proteome</keyword>
<evidence type="ECO:0000259" key="5">
    <source>
        <dbReference type="Pfam" id="PF04542"/>
    </source>
</evidence>
<feature type="domain" description="RNA polymerase sigma-70 region 2" evidence="5">
    <location>
        <begin position="29"/>
        <end position="94"/>
    </location>
</feature>
<dbReference type="PANTHER" id="PTHR43133:SF46">
    <property type="entry name" value="RNA POLYMERASE SIGMA-70 FACTOR ECF SUBFAMILY"/>
    <property type="match status" value="1"/>
</dbReference>
<organism evidence="7 8">
    <name type="scientific">Dyadobacter linearis</name>
    <dbReference type="NCBI Taxonomy" id="2823330"/>
    <lineage>
        <taxon>Bacteria</taxon>
        <taxon>Pseudomonadati</taxon>
        <taxon>Bacteroidota</taxon>
        <taxon>Cytophagia</taxon>
        <taxon>Cytophagales</taxon>
        <taxon>Spirosomataceae</taxon>
        <taxon>Dyadobacter</taxon>
    </lineage>
</organism>
<evidence type="ECO:0000259" key="6">
    <source>
        <dbReference type="Pfam" id="PF08281"/>
    </source>
</evidence>
<dbReference type="InterPro" id="IPR013324">
    <property type="entry name" value="RNA_pol_sigma_r3/r4-like"/>
</dbReference>
<evidence type="ECO:0000256" key="2">
    <source>
        <dbReference type="ARBA" id="ARBA00023015"/>
    </source>
</evidence>
<dbReference type="Gene3D" id="1.10.1740.10">
    <property type="match status" value="1"/>
</dbReference>
<dbReference type="NCBIfam" id="TIGR02937">
    <property type="entry name" value="sigma70-ECF"/>
    <property type="match status" value="1"/>
</dbReference>
<dbReference type="Gene3D" id="1.10.10.10">
    <property type="entry name" value="Winged helix-like DNA-binding domain superfamily/Winged helix DNA-binding domain"/>
    <property type="match status" value="1"/>
</dbReference>
<evidence type="ECO:0000313" key="7">
    <source>
        <dbReference type="EMBL" id="CAG5069054.1"/>
    </source>
</evidence>
<sequence length="194" mass="22934">MSDLPIIDEDSELLLLVARGDEKAFSTIFNKYHNRLGSHLFRITRSHELAQEVVQDIFLKIWINREELFSVRNFKGYLYVISKNHALNCLKRNALENELTSELDDNQDFATEDNYEESTQYLLLDEAIDRLPPQQRQVYLMSRHERLKYTEIAARLSLSRETVKRYLQISSESITSYVRKKLIVSIFICSMFLF</sequence>